<sequence length="305" mass="32893">MEHRRLSDTGLSLSSLTLGTSTWGMDTEVYDCASMLRLFQDAGGYVLDIDMTGEAAATLETIRDLFLSDDFSREDFRLIIRTGMSRSKIFNDVATVTRALATDYIDVLLVSGPRNHIPFDETLSALSSLYTSGTARYLGMVNLSWWDGGCAWTLAHTQGFRFDAWAGELSLLRPALSAAPGQQILESGLGIIAGAPLSLGILTGKYRHSTPADSRATTPRFGSEIRRRLTSRTPGIVDSLTKAAEGLDHSPAQIAVAWTLAVPGVATVAIGPRTPAQLTHILDSADWRLPATIHNALSEVALSKD</sequence>
<comment type="caution">
    <text evidence="2">The sequence shown here is derived from an EMBL/GenBank/DDBJ whole genome shotgun (WGS) entry which is preliminary data.</text>
</comment>
<dbReference type="Proteomes" id="UP000470875">
    <property type="component" value="Unassembled WGS sequence"/>
</dbReference>
<dbReference type="EMBL" id="VULO01000004">
    <property type="protein sequence ID" value="MSS84010.1"/>
    <property type="molecule type" value="Genomic_DNA"/>
</dbReference>
<name>A0A6N7VST2_9ACTO</name>
<dbReference type="AlphaFoldDB" id="A0A6N7VST2"/>
<dbReference type="InterPro" id="IPR036812">
    <property type="entry name" value="NAD(P)_OxRdtase_dom_sf"/>
</dbReference>
<evidence type="ECO:0000313" key="2">
    <source>
        <dbReference type="EMBL" id="MSS84010.1"/>
    </source>
</evidence>
<dbReference type="PANTHER" id="PTHR43364">
    <property type="entry name" value="NADH-SPECIFIC METHYLGLYOXAL REDUCTASE-RELATED"/>
    <property type="match status" value="1"/>
</dbReference>
<reference evidence="2 3" key="1">
    <citation type="submission" date="2019-08" db="EMBL/GenBank/DDBJ databases">
        <title>In-depth cultivation of the pig gut microbiome towards novel bacterial diversity and tailored functional studies.</title>
        <authorList>
            <person name="Wylensek D."/>
            <person name="Hitch T.C.A."/>
            <person name="Clavel T."/>
        </authorList>
    </citation>
    <scope>NUCLEOTIDE SEQUENCE [LARGE SCALE GENOMIC DNA]</scope>
    <source>
        <strain evidence="2 3">WB03_NA08</strain>
    </source>
</reference>
<proteinExistence type="predicted"/>
<dbReference type="GO" id="GO:0005829">
    <property type="term" value="C:cytosol"/>
    <property type="evidence" value="ECO:0007669"/>
    <property type="project" value="TreeGrafter"/>
</dbReference>
<dbReference type="InterPro" id="IPR023210">
    <property type="entry name" value="NADP_OxRdtase_dom"/>
</dbReference>
<gene>
    <name evidence="2" type="ORF">FYJ24_04360</name>
</gene>
<dbReference type="SUPFAM" id="SSF51430">
    <property type="entry name" value="NAD(P)-linked oxidoreductase"/>
    <property type="match status" value="1"/>
</dbReference>
<keyword evidence="3" id="KW-1185">Reference proteome</keyword>
<protein>
    <submittedName>
        <fullName evidence="2">Aldo/keto reductase</fullName>
    </submittedName>
</protein>
<dbReference type="InterPro" id="IPR050523">
    <property type="entry name" value="AKR_Detox_Biosynth"/>
</dbReference>
<feature type="domain" description="NADP-dependent oxidoreductase" evidence="1">
    <location>
        <begin position="16"/>
        <end position="299"/>
    </location>
</feature>
<dbReference type="Pfam" id="PF00248">
    <property type="entry name" value="Aldo_ket_red"/>
    <property type="match status" value="1"/>
</dbReference>
<dbReference type="RefSeq" id="WP_154543944.1">
    <property type="nucleotide sequence ID" value="NZ_VULO01000004.1"/>
</dbReference>
<evidence type="ECO:0000313" key="3">
    <source>
        <dbReference type="Proteomes" id="UP000470875"/>
    </source>
</evidence>
<organism evidence="2 3">
    <name type="scientific">Scrofimicrobium canadense</name>
    <dbReference type="NCBI Taxonomy" id="2652290"/>
    <lineage>
        <taxon>Bacteria</taxon>
        <taxon>Bacillati</taxon>
        <taxon>Actinomycetota</taxon>
        <taxon>Actinomycetes</taxon>
        <taxon>Actinomycetales</taxon>
        <taxon>Actinomycetaceae</taxon>
        <taxon>Scrofimicrobium</taxon>
    </lineage>
</organism>
<evidence type="ECO:0000259" key="1">
    <source>
        <dbReference type="Pfam" id="PF00248"/>
    </source>
</evidence>
<dbReference type="PANTHER" id="PTHR43364:SF18">
    <property type="entry name" value="OXIDOREDUCTASE"/>
    <property type="match status" value="1"/>
</dbReference>
<accession>A0A6N7VST2</accession>
<dbReference type="Gene3D" id="3.20.20.100">
    <property type="entry name" value="NADP-dependent oxidoreductase domain"/>
    <property type="match status" value="1"/>
</dbReference>